<comment type="caution">
    <text evidence="2">The sequence shown here is derived from an EMBL/GenBank/DDBJ whole genome shotgun (WGS) entry which is preliminary data.</text>
</comment>
<dbReference type="InterPro" id="IPR025367">
    <property type="entry name" value="DUF4271"/>
</dbReference>
<proteinExistence type="predicted"/>
<evidence type="ECO:0000313" key="3">
    <source>
        <dbReference type="Proteomes" id="UP000823847"/>
    </source>
</evidence>
<reference evidence="2" key="2">
    <citation type="submission" date="2021-04" db="EMBL/GenBank/DDBJ databases">
        <authorList>
            <person name="Gilroy R."/>
        </authorList>
    </citation>
    <scope>NUCLEOTIDE SEQUENCE</scope>
    <source>
        <strain evidence="2">ChiHecec2B26-12326</strain>
    </source>
</reference>
<feature type="transmembrane region" description="Helical" evidence="1">
    <location>
        <begin position="69"/>
        <end position="91"/>
    </location>
</feature>
<keyword evidence="1" id="KW-0472">Membrane</keyword>
<feature type="transmembrane region" description="Helical" evidence="1">
    <location>
        <begin position="111"/>
        <end position="137"/>
    </location>
</feature>
<accession>A0A9D2BQR7</accession>
<sequence>MNTFEGYVGIRLWDGQWADDVIVGLLLVLFIAFALVFRTNYRLFQKMLRDVVYVKERQSLFEKPGGNELVFRNFMIFQALFLCGICLFSIARSHGLMEHLEKEEAFVWMGWGMGILAFFYGCKRCLYFLFALVFTSLAKYKFWKTNYNAIIEAWGAILYIPALWLAFVESPSRVPVLLFAFFYILCRFVIIYKTIRIFYRKSSSFIYITLYLCGLEILPLFFLYEGIIYMYNFIESSSLWH</sequence>
<feature type="transmembrane region" description="Helical" evidence="1">
    <location>
        <begin position="174"/>
        <end position="192"/>
    </location>
</feature>
<keyword evidence="1" id="KW-0812">Transmembrane</keyword>
<feature type="transmembrane region" description="Helical" evidence="1">
    <location>
        <begin position="149"/>
        <end position="168"/>
    </location>
</feature>
<protein>
    <submittedName>
        <fullName evidence="2">DUF4271 domain-containing protein</fullName>
    </submittedName>
</protein>
<feature type="transmembrane region" description="Helical" evidence="1">
    <location>
        <begin position="21"/>
        <end position="39"/>
    </location>
</feature>
<dbReference type="Proteomes" id="UP000823847">
    <property type="component" value="Unassembled WGS sequence"/>
</dbReference>
<feature type="transmembrane region" description="Helical" evidence="1">
    <location>
        <begin position="204"/>
        <end position="231"/>
    </location>
</feature>
<name>A0A9D2BQR7_9BACT</name>
<evidence type="ECO:0000256" key="1">
    <source>
        <dbReference type="SAM" id="Phobius"/>
    </source>
</evidence>
<dbReference type="AlphaFoldDB" id="A0A9D2BQR7"/>
<dbReference type="EMBL" id="DXEN01000055">
    <property type="protein sequence ID" value="HIX86411.1"/>
    <property type="molecule type" value="Genomic_DNA"/>
</dbReference>
<evidence type="ECO:0000313" key="2">
    <source>
        <dbReference type="EMBL" id="HIX86411.1"/>
    </source>
</evidence>
<dbReference type="Pfam" id="PF14093">
    <property type="entry name" value="DUF4271"/>
    <property type="match status" value="1"/>
</dbReference>
<gene>
    <name evidence="2" type="ORF">H9848_07375</name>
</gene>
<organism evidence="2 3">
    <name type="scientific">Candidatus Parabacteroides intestinigallinarum</name>
    <dbReference type="NCBI Taxonomy" id="2838722"/>
    <lineage>
        <taxon>Bacteria</taxon>
        <taxon>Pseudomonadati</taxon>
        <taxon>Bacteroidota</taxon>
        <taxon>Bacteroidia</taxon>
        <taxon>Bacteroidales</taxon>
        <taxon>Tannerellaceae</taxon>
        <taxon>Parabacteroides</taxon>
    </lineage>
</organism>
<keyword evidence="1" id="KW-1133">Transmembrane helix</keyword>
<reference evidence="2" key="1">
    <citation type="journal article" date="2021" name="PeerJ">
        <title>Extensive microbial diversity within the chicken gut microbiome revealed by metagenomics and culture.</title>
        <authorList>
            <person name="Gilroy R."/>
            <person name="Ravi A."/>
            <person name="Getino M."/>
            <person name="Pursley I."/>
            <person name="Horton D.L."/>
            <person name="Alikhan N.F."/>
            <person name="Baker D."/>
            <person name="Gharbi K."/>
            <person name="Hall N."/>
            <person name="Watson M."/>
            <person name="Adriaenssens E.M."/>
            <person name="Foster-Nyarko E."/>
            <person name="Jarju S."/>
            <person name="Secka A."/>
            <person name="Antonio M."/>
            <person name="Oren A."/>
            <person name="Chaudhuri R.R."/>
            <person name="La Ragione R."/>
            <person name="Hildebrand F."/>
            <person name="Pallen M.J."/>
        </authorList>
    </citation>
    <scope>NUCLEOTIDE SEQUENCE</scope>
    <source>
        <strain evidence="2">ChiHecec2B26-12326</strain>
    </source>
</reference>